<dbReference type="GO" id="GO:0051119">
    <property type="term" value="F:sugar transmembrane transporter activity"/>
    <property type="evidence" value="ECO:0007669"/>
    <property type="project" value="InterPro"/>
</dbReference>
<protein>
    <recommendedName>
        <fullName evidence="11">Facilitated trehalose transporter Tret1</fullName>
    </recommendedName>
</protein>
<keyword evidence="6" id="KW-1133">Transmembrane helix</keyword>
<dbReference type="EnsemblMetazoa" id="ASTEI09364-RA">
    <property type="protein sequence ID" value="ASTEI09364-PA"/>
    <property type="gene ID" value="ASTEI09364"/>
</dbReference>
<keyword evidence="4" id="KW-0762">Sugar transport</keyword>
<dbReference type="AlphaFoldDB" id="A0A182YLM8"/>
<dbReference type="VEuPathDB" id="VectorBase:ASTE006741"/>
<dbReference type="VEuPathDB" id="VectorBase:ASTEI20_036753"/>
<dbReference type="GO" id="GO:0015574">
    <property type="term" value="F:trehalose transmembrane transporter activity"/>
    <property type="evidence" value="ECO:0007669"/>
    <property type="project" value="UniProtKB-ARBA"/>
</dbReference>
<dbReference type="FunFam" id="1.20.1250.20:FF:000218">
    <property type="entry name" value="facilitated trehalose transporter Tret1"/>
    <property type="match status" value="1"/>
</dbReference>
<dbReference type="Proteomes" id="UP000076408">
    <property type="component" value="Unassembled WGS sequence"/>
</dbReference>
<keyword evidence="5" id="KW-0812">Transmembrane</keyword>
<evidence type="ECO:0000313" key="13">
    <source>
        <dbReference type="EnsemblMetazoa" id="ASTEI09364-PA"/>
    </source>
</evidence>
<dbReference type="Pfam" id="PF00083">
    <property type="entry name" value="Sugar_tr"/>
    <property type="match status" value="2"/>
</dbReference>
<evidence type="ECO:0000259" key="12">
    <source>
        <dbReference type="PROSITE" id="PS50850"/>
    </source>
</evidence>
<evidence type="ECO:0000256" key="5">
    <source>
        <dbReference type="ARBA" id="ARBA00022692"/>
    </source>
</evidence>
<dbReference type="InterPro" id="IPR003663">
    <property type="entry name" value="Sugar/inositol_transpt"/>
</dbReference>
<evidence type="ECO:0000256" key="3">
    <source>
        <dbReference type="ARBA" id="ARBA00022475"/>
    </source>
</evidence>
<dbReference type="InterPro" id="IPR050549">
    <property type="entry name" value="MFS_Trehalose_Transporter"/>
</dbReference>
<dbReference type="SUPFAM" id="SSF103473">
    <property type="entry name" value="MFS general substrate transporter"/>
    <property type="match status" value="2"/>
</dbReference>
<reference evidence="13" key="2">
    <citation type="submission" date="2020-05" db="UniProtKB">
        <authorList>
            <consortium name="EnsemblMetazoa"/>
        </authorList>
    </citation>
    <scope>IDENTIFICATION</scope>
    <source>
        <strain evidence="13">Indian</strain>
    </source>
</reference>
<dbReference type="Gene3D" id="1.20.1250.20">
    <property type="entry name" value="MFS general substrate transporter like domains"/>
    <property type="match status" value="2"/>
</dbReference>
<evidence type="ECO:0000256" key="4">
    <source>
        <dbReference type="ARBA" id="ARBA00022597"/>
    </source>
</evidence>
<dbReference type="PANTHER" id="PTHR48021:SF47">
    <property type="entry name" value="GH17672P"/>
    <property type="match status" value="1"/>
</dbReference>
<comment type="function">
    <text evidence="10">High-capacity facilitative transporter for trehalose. Does not transport maltose, sucrose or lactose. Mediates the bidirectional transfer of trehalose. Responsible for the transport of trehalose synthesized in the fat body and the incorporation of trehalose into other tissues that require a carbon source, thereby regulating trehalose levels in the hemolymph.</text>
</comment>
<dbReference type="InterPro" id="IPR005829">
    <property type="entry name" value="Sugar_transporter_CS"/>
</dbReference>
<feature type="domain" description="Major facilitator superfamily (MFS) profile" evidence="12">
    <location>
        <begin position="484"/>
        <end position="918"/>
    </location>
</feature>
<keyword evidence="14" id="KW-1185">Reference proteome</keyword>
<dbReference type="VEuPathDB" id="VectorBase:ASTEI09364"/>
<dbReference type="VEuPathDB" id="VectorBase:ASTEI20_033376"/>
<dbReference type="FunFam" id="1.20.1250.20:FF:000055">
    <property type="entry name" value="Facilitated trehalose transporter Tret1-2 homolog"/>
    <property type="match status" value="1"/>
</dbReference>
<evidence type="ECO:0000256" key="6">
    <source>
        <dbReference type="ARBA" id="ARBA00022989"/>
    </source>
</evidence>
<sequence>MWINGIAFLRNKCQYLAAILANLSVVCTGCAMGWTSPVESKLSHPWISPLSTVPTDAEFSWIGSILALGSLAGPPLAGYIAHRFGRKMALLASGAQFAVAFILFVTAHTVAQILVGRFLQGCGIGFSLAITPLYVCEIATAQRRGALGSLLQVSMTLGMLMVYSIGPYVSYAAMQYILLTVPVVFCLAFSQMPETPHYYVSHGRYADASRSLEYLRGEPIEELQDEFGSIQRSVEESIRNRGTLGELFRDHANRRALFICTGIIVLQQLSGINPVQFFTQTIFEKTGSSVKPELASIIIGGVQVVASMITVLTLDKLGRRPYLLISSGGMCCALVALGTYFYLETQRVSSGLSLDRLAFLPVLSLVVFTASFCLGFGPIAWLLIGEMFAPNIKSFASSIVSSTCWAVAFFVLFYFSSLDAAIGTHWLFWTFAICTAGAFLFTYLFVIETKGMSLPEIQAQLNETAPVMISDKPTDCAFPASIANLATVSIGCGIAWPSSTYQKLSDPNLEDNPFAELLSKRVRMWSEAALAIGGLAGTLLASWITRHKGPRLALLLSSILYIAAWLLLMIVRSIAMLIVARTIIGMANGYVLLVVTLYIGEIASDRYRGAMGCFIQIGTTLGILLVYCTGPFVSYFALQAICCAVPILFGTLFLYMPETPHYLVQRGHNQRATETLMFLRGARNADEVRAELEEIQEYVKRRDGEDDVPARTVHHLKRLLTNRGNRKALLISLGLVLFQQWSGIDVIVANSELLFAESNASLGPITGTIVLGVLQLLSSCLTPLFIERTGRRPILLASSIGLAIALATLGTYFMLSRHAVPVASIRWLPLTALVGFVTLYNGGFGPVAWAIVMEIFAHELKPIGVTLSVLGAVLFDYTILQLITELTAAAGLDWAFWMLATICATAGAFCWLLVIETGGLNLCEIQERLSGVKTVRL</sequence>
<organism evidence="13 14">
    <name type="scientific">Anopheles stephensi</name>
    <name type="common">Indo-Pakistan malaria mosquito</name>
    <dbReference type="NCBI Taxonomy" id="30069"/>
    <lineage>
        <taxon>Eukaryota</taxon>
        <taxon>Metazoa</taxon>
        <taxon>Ecdysozoa</taxon>
        <taxon>Arthropoda</taxon>
        <taxon>Hexapoda</taxon>
        <taxon>Insecta</taxon>
        <taxon>Pterygota</taxon>
        <taxon>Neoptera</taxon>
        <taxon>Endopterygota</taxon>
        <taxon>Diptera</taxon>
        <taxon>Nematocera</taxon>
        <taxon>Culicoidea</taxon>
        <taxon>Culicidae</taxon>
        <taxon>Anophelinae</taxon>
        <taxon>Anopheles</taxon>
    </lineage>
</organism>
<dbReference type="CDD" id="cd17358">
    <property type="entry name" value="MFS_GLUT6_8_Class3_like"/>
    <property type="match status" value="1"/>
</dbReference>
<evidence type="ECO:0000256" key="7">
    <source>
        <dbReference type="ARBA" id="ARBA00023136"/>
    </source>
</evidence>
<keyword evidence="2" id="KW-0813">Transport</keyword>
<dbReference type="NCBIfam" id="TIGR00879">
    <property type="entry name" value="SP"/>
    <property type="match status" value="1"/>
</dbReference>
<dbReference type="InterPro" id="IPR036259">
    <property type="entry name" value="MFS_trans_sf"/>
</dbReference>
<keyword evidence="8" id="KW-0325">Glycoprotein</keyword>
<dbReference type="InterPro" id="IPR044775">
    <property type="entry name" value="MFS_ERD6/Tret1-like"/>
</dbReference>
<evidence type="ECO:0000256" key="9">
    <source>
        <dbReference type="ARBA" id="ARBA00024348"/>
    </source>
</evidence>
<dbReference type="PRINTS" id="PR00171">
    <property type="entry name" value="SUGRTRNSPORT"/>
</dbReference>
<comment type="similarity">
    <text evidence="9">Belongs to the major facilitator superfamily. Sugar transporter (TC 2.A.1.1) family. Trehalose transporter subfamily.</text>
</comment>
<dbReference type="GO" id="GO:0005886">
    <property type="term" value="C:plasma membrane"/>
    <property type="evidence" value="ECO:0007669"/>
    <property type="project" value="UniProtKB-SubCell"/>
</dbReference>
<feature type="domain" description="Major facilitator superfamily (MFS) profile" evidence="12">
    <location>
        <begin position="17"/>
        <end position="450"/>
    </location>
</feature>
<dbReference type="InterPro" id="IPR005828">
    <property type="entry name" value="MFS_sugar_transport-like"/>
</dbReference>
<proteinExistence type="inferred from homology"/>
<dbReference type="PROSITE" id="PS00217">
    <property type="entry name" value="SUGAR_TRANSPORT_2"/>
    <property type="match status" value="1"/>
</dbReference>
<comment type="subcellular location">
    <subcellularLocation>
        <location evidence="1">Cell membrane</location>
        <topology evidence="1">Multi-pass membrane protein</topology>
    </subcellularLocation>
</comment>
<evidence type="ECO:0000256" key="8">
    <source>
        <dbReference type="ARBA" id="ARBA00023180"/>
    </source>
</evidence>
<dbReference type="STRING" id="30069.A0A182YLM8"/>
<evidence type="ECO:0000313" key="14">
    <source>
        <dbReference type="Proteomes" id="UP000076408"/>
    </source>
</evidence>
<evidence type="ECO:0000256" key="1">
    <source>
        <dbReference type="ARBA" id="ARBA00004651"/>
    </source>
</evidence>
<accession>A0A182YLM8</accession>
<keyword evidence="3" id="KW-1003">Cell membrane</keyword>
<dbReference type="OMA" id="IMCFVAC"/>
<dbReference type="PROSITE" id="PS50850">
    <property type="entry name" value="MFS"/>
    <property type="match status" value="2"/>
</dbReference>
<evidence type="ECO:0000256" key="11">
    <source>
        <dbReference type="ARBA" id="ARBA00069106"/>
    </source>
</evidence>
<evidence type="ECO:0000256" key="2">
    <source>
        <dbReference type="ARBA" id="ARBA00022448"/>
    </source>
</evidence>
<reference evidence="14" key="1">
    <citation type="journal article" date="2014" name="Genome Biol.">
        <title>Genome analysis of a major urban malaria vector mosquito, Anopheles stephensi.</title>
        <authorList>
            <person name="Jiang X."/>
            <person name="Peery A."/>
            <person name="Hall A.B."/>
            <person name="Sharma A."/>
            <person name="Chen X.G."/>
            <person name="Waterhouse R.M."/>
            <person name="Komissarov A."/>
            <person name="Riehle M.M."/>
            <person name="Shouche Y."/>
            <person name="Sharakhova M.V."/>
            <person name="Lawson D."/>
            <person name="Pakpour N."/>
            <person name="Arensburger P."/>
            <person name="Davidson V.L."/>
            <person name="Eiglmeier K."/>
            <person name="Emrich S."/>
            <person name="George P."/>
            <person name="Kennedy R.C."/>
            <person name="Mane S.P."/>
            <person name="Maslen G."/>
            <person name="Oringanje C."/>
            <person name="Qi Y."/>
            <person name="Settlage R."/>
            <person name="Tojo M."/>
            <person name="Tubio J.M."/>
            <person name="Unger M.F."/>
            <person name="Wang B."/>
            <person name="Vernick K.D."/>
            <person name="Ribeiro J.M."/>
            <person name="James A.A."/>
            <person name="Michel K."/>
            <person name="Riehle M.A."/>
            <person name="Luckhart S."/>
            <person name="Sharakhov I.V."/>
            <person name="Tu Z."/>
        </authorList>
    </citation>
    <scope>NUCLEOTIDE SEQUENCE [LARGE SCALE GENOMIC DNA]</scope>
    <source>
        <strain evidence="14">Indian</strain>
    </source>
</reference>
<keyword evidence="7" id="KW-0472">Membrane</keyword>
<dbReference type="PROSITE" id="PS00216">
    <property type="entry name" value="SUGAR_TRANSPORT_1"/>
    <property type="match status" value="1"/>
</dbReference>
<dbReference type="PANTHER" id="PTHR48021">
    <property type="match status" value="1"/>
</dbReference>
<evidence type="ECO:0000256" key="10">
    <source>
        <dbReference type="ARBA" id="ARBA00060205"/>
    </source>
</evidence>
<name>A0A182YLM8_ANOST</name>
<dbReference type="InterPro" id="IPR020846">
    <property type="entry name" value="MFS_dom"/>
</dbReference>